<dbReference type="EMBL" id="JAATLI010000006">
    <property type="protein sequence ID" value="NJC18228.1"/>
    <property type="molecule type" value="Genomic_DNA"/>
</dbReference>
<dbReference type="PROSITE" id="PS51352">
    <property type="entry name" value="THIOREDOXIN_2"/>
    <property type="match status" value="1"/>
</dbReference>
<name>A0A7X5YBR3_9BACT</name>
<dbReference type="SUPFAM" id="SSF52833">
    <property type="entry name" value="Thioredoxin-like"/>
    <property type="match status" value="1"/>
</dbReference>
<reference evidence="5 7" key="1">
    <citation type="submission" date="2019-09" db="EMBL/GenBank/DDBJ databases">
        <title>Butyricimonas paravirosa DSM 105722 (=214-4 = JCM 18677 = CCUG 65563).</title>
        <authorList>
            <person name="Le Roy T."/>
            <person name="Cani P.D."/>
        </authorList>
    </citation>
    <scope>NUCLEOTIDE SEQUENCE [LARGE SCALE GENOMIC DNA]</scope>
    <source>
        <strain evidence="5 7">DSM 105722</strain>
    </source>
</reference>
<reference evidence="4 6" key="2">
    <citation type="submission" date="2020-03" db="EMBL/GenBank/DDBJ databases">
        <title>Genomic Encyclopedia of Type Strains, Phase IV (KMG-IV): sequencing the most valuable type-strain genomes for metagenomic binning, comparative biology and taxonomic classification.</title>
        <authorList>
            <person name="Goeker M."/>
        </authorList>
    </citation>
    <scope>NUCLEOTIDE SEQUENCE [LARGE SCALE GENOMIC DNA]</scope>
    <source>
        <strain evidence="4 6">DSM 105722</strain>
    </source>
</reference>
<dbReference type="GO" id="GO:0016853">
    <property type="term" value="F:isomerase activity"/>
    <property type="evidence" value="ECO:0007669"/>
    <property type="project" value="UniProtKB-KW"/>
</dbReference>
<keyword evidence="2" id="KW-0732">Signal</keyword>
<keyword evidence="4" id="KW-0413">Isomerase</keyword>
<gene>
    <name evidence="5" type="ORF">F1644_10090</name>
    <name evidence="4" type="ORF">GGR15_001847</name>
</gene>
<dbReference type="InterPro" id="IPR013766">
    <property type="entry name" value="Thioredoxin_domain"/>
</dbReference>
<dbReference type="EMBL" id="CP043839">
    <property type="protein sequence ID" value="WOF12589.1"/>
    <property type="molecule type" value="Genomic_DNA"/>
</dbReference>
<feature type="domain" description="Thioredoxin" evidence="3">
    <location>
        <begin position="16"/>
        <end position="141"/>
    </location>
</feature>
<evidence type="ECO:0000259" key="3">
    <source>
        <dbReference type="PROSITE" id="PS51352"/>
    </source>
</evidence>
<feature type="signal peptide" evidence="2">
    <location>
        <begin position="1"/>
        <end position="22"/>
    </location>
</feature>
<evidence type="ECO:0000256" key="1">
    <source>
        <dbReference type="ARBA" id="ARBA00023284"/>
    </source>
</evidence>
<evidence type="ECO:0000313" key="5">
    <source>
        <dbReference type="EMBL" id="WOF12589.1"/>
    </source>
</evidence>
<dbReference type="Proteomes" id="UP000576368">
    <property type="component" value="Unassembled WGS sequence"/>
</dbReference>
<accession>A0A7X5YBR3</accession>
<dbReference type="PROSITE" id="PS00194">
    <property type="entry name" value="THIOREDOXIN_1"/>
    <property type="match status" value="1"/>
</dbReference>
<sequence>MKKIGFIVQFLCLALFSFGQSAGDGIRFIEGEKWENVLKMAQEQDKYIFMDCYTSWCGPCKALAKDIFTRKDVGDFFNANFINVKYDMEKGVGKDLYKQYKSNIIGFPTLLLINKEGKVMHQMAGFQEADVLIAGMKAGKEGKSLFACRDRYEAGERDLAFLKEYVAALEGAFLKDDIEKIVLDYMNTIPVEKLQEKEIWDFVGAFIKNPYSPQFDYVIFNIDRLAHKVKFDRYNVERQLSWALEKAVDRVVEIKFDENGVPLRLVAEQGKIDTLLRLIDRGNLKRAETYRAKIKIYELELAQKWNEVYESQMMYRDIKALGYSDRDLDETARYLVAYCQDKGIIEKYLVLIEGLQKEEDKGSAKLKSNYYGTLSVLHAKLGNNAKAKEFKKMDEKIRAEKAKEFESFLKKSE</sequence>
<organism evidence="4 6">
    <name type="scientific">Butyricimonas paravirosa</name>
    <dbReference type="NCBI Taxonomy" id="1472417"/>
    <lineage>
        <taxon>Bacteria</taxon>
        <taxon>Pseudomonadati</taxon>
        <taxon>Bacteroidota</taxon>
        <taxon>Bacteroidia</taxon>
        <taxon>Bacteroidales</taxon>
        <taxon>Odoribacteraceae</taxon>
        <taxon>Butyricimonas</taxon>
    </lineage>
</organism>
<dbReference type="GeneID" id="86891644"/>
<keyword evidence="7" id="KW-1185">Reference proteome</keyword>
<evidence type="ECO:0000313" key="7">
    <source>
        <dbReference type="Proteomes" id="UP001302374"/>
    </source>
</evidence>
<keyword evidence="1" id="KW-0676">Redox-active center</keyword>
<protein>
    <submittedName>
        <fullName evidence="4 5">Thioredoxin</fullName>
    </submittedName>
</protein>
<evidence type="ECO:0000313" key="6">
    <source>
        <dbReference type="Proteomes" id="UP000576368"/>
    </source>
</evidence>
<dbReference type="RefSeq" id="WP_087421457.1">
    <property type="nucleotide sequence ID" value="NZ_BMPA01000005.1"/>
</dbReference>
<feature type="chain" id="PRO_5031379620" evidence="2">
    <location>
        <begin position="23"/>
        <end position="413"/>
    </location>
</feature>
<dbReference type="AlphaFoldDB" id="A0A7X5YBR3"/>
<proteinExistence type="predicted"/>
<dbReference type="Gene3D" id="3.40.30.10">
    <property type="entry name" value="Glutaredoxin"/>
    <property type="match status" value="1"/>
</dbReference>
<dbReference type="InterPro" id="IPR017937">
    <property type="entry name" value="Thioredoxin_CS"/>
</dbReference>
<dbReference type="Pfam" id="PF00085">
    <property type="entry name" value="Thioredoxin"/>
    <property type="match status" value="1"/>
</dbReference>
<evidence type="ECO:0000313" key="4">
    <source>
        <dbReference type="EMBL" id="NJC18228.1"/>
    </source>
</evidence>
<evidence type="ECO:0000256" key="2">
    <source>
        <dbReference type="SAM" id="SignalP"/>
    </source>
</evidence>
<dbReference type="InterPro" id="IPR036249">
    <property type="entry name" value="Thioredoxin-like_sf"/>
</dbReference>
<dbReference type="Proteomes" id="UP001302374">
    <property type="component" value="Chromosome"/>
</dbReference>